<evidence type="ECO:0000259" key="1">
    <source>
        <dbReference type="SMART" id="SM00966"/>
    </source>
</evidence>
<dbReference type="GO" id="GO:0003677">
    <property type="term" value="F:DNA binding"/>
    <property type="evidence" value="ECO:0007669"/>
    <property type="project" value="UniProtKB-KW"/>
</dbReference>
<dbReference type="AlphaFoldDB" id="A0AB39U7D6"/>
<evidence type="ECO:0000313" key="2">
    <source>
        <dbReference type="EMBL" id="XDS44927.1"/>
    </source>
</evidence>
<dbReference type="SUPFAM" id="SSF89447">
    <property type="entry name" value="AbrB/MazE/MraZ-like"/>
    <property type="match status" value="1"/>
</dbReference>
<dbReference type="Gene3D" id="2.10.260.10">
    <property type="match status" value="1"/>
</dbReference>
<dbReference type="SMART" id="SM00966">
    <property type="entry name" value="SpoVT_AbrB"/>
    <property type="match status" value="1"/>
</dbReference>
<accession>A0AB39U7D6</accession>
<feature type="domain" description="SpoVT-AbrB" evidence="1">
    <location>
        <begin position="7"/>
        <end position="52"/>
    </location>
</feature>
<dbReference type="EMBL" id="CP129674">
    <property type="protein sequence ID" value="XDS44927.1"/>
    <property type="molecule type" value="Genomic_DNA"/>
</dbReference>
<protein>
    <submittedName>
        <fullName evidence="2">AbrB/MazE/SpoVT family DNA-binding domain-containing protein</fullName>
    </submittedName>
</protein>
<reference evidence="2" key="1">
    <citation type="submission" date="2023-07" db="EMBL/GenBank/DDBJ databases">
        <title>Bifidobacterium aquikefiriaerophilum sp. nov. and Bifidobacterium eccum sp. nov., isolated from water kefir.</title>
        <authorList>
            <person name="Breselge S."/>
            <person name="Bellassi P."/>
            <person name="Barcenilla C."/>
            <person name="Alvarez-Ordonez A."/>
            <person name="Morelli L."/>
            <person name="Cotter P.D."/>
        </authorList>
    </citation>
    <scope>NUCLEOTIDE SEQUENCE</scope>
    <source>
        <strain evidence="2">WK041_4_12</strain>
    </source>
</reference>
<dbReference type="InterPro" id="IPR007159">
    <property type="entry name" value="SpoVT-AbrB_dom"/>
</dbReference>
<dbReference type="RefSeq" id="WP_369344475.1">
    <property type="nucleotide sequence ID" value="NZ_CP129674.1"/>
</dbReference>
<dbReference type="InterPro" id="IPR037914">
    <property type="entry name" value="SpoVT-AbrB_sf"/>
</dbReference>
<dbReference type="KEGG" id="baqk:QN215_02005"/>
<sequence length="82" mass="9380">MTATKLVRWGNGQAVRLSKADIERIGVEPGDPLDVRVESDRIIIRPARHHSIEIPDYKRLFSGYDARQPREDGFARRAGEEH</sequence>
<name>A0AB39U7D6_9BIFI</name>
<proteinExistence type="predicted"/>
<organism evidence="2">
    <name type="scientific">Bifidobacterium aquikefiricola</name>
    <dbReference type="NCBI Taxonomy" id="3059038"/>
    <lineage>
        <taxon>Bacteria</taxon>
        <taxon>Bacillati</taxon>
        <taxon>Actinomycetota</taxon>
        <taxon>Actinomycetes</taxon>
        <taxon>Bifidobacteriales</taxon>
        <taxon>Bifidobacteriaceae</taxon>
        <taxon>Bifidobacterium</taxon>
    </lineage>
</organism>
<keyword evidence="2" id="KW-0238">DNA-binding</keyword>
<dbReference type="Pfam" id="PF04014">
    <property type="entry name" value="MazE_antitoxin"/>
    <property type="match status" value="1"/>
</dbReference>
<gene>
    <name evidence="2" type="ORF">QN215_02005</name>
</gene>